<proteinExistence type="predicted"/>
<feature type="compositionally biased region" description="Acidic residues" evidence="1">
    <location>
        <begin position="1189"/>
        <end position="1204"/>
    </location>
</feature>
<feature type="transmembrane region" description="Helical" evidence="2">
    <location>
        <begin position="6"/>
        <end position="36"/>
    </location>
</feature>
<comment type="caution">
    <text evidence="4">The sequence shown here is derived from an EMBL/GenBank/DDBJ whole genome shotgun (WGS) entry which is preliminary data.</text>
</comment>
<evidence type="ECO:0000259" key="3">
    <source>
        <dbReference type="Pfam" id="PF21678"/>
    </source>
</evidence>
<dbReference type="GO" id="GO:0016020">
    <property type="term" value="C:membrane"/>
    <property type="evidence" value="ECO:0007669"/>
    <property type="project" value="InterPro"/>
</dbReference>
<reference evidence="4" key="1">
    <citation type="submission" date="2019-10" db="EMBL/GenBank/DDBJ databases">
        <authorList>
            <consortium name="DOE Joint Genome Institute"/>
            <person name="Kuo A."/>
            <person name="Miyauchi S."/>
            <person name="Kiss E."/>
            <person name="Drula E."/>
            <person name="Kohler A."/>
            <person name="Sanchez-Garcia M."/>
            <person name="Andreopoulos B."/>
            <person name="Barry K.W."/>
            <person name="Bonito G."/>
            <person name="Buee M."/>
            <person name="Carver A."/>
            <person name="Chen C."/>
            <person name="Cichocki N."/>
            <person name="Clum A."/>
            <person name="Culley D."/>
            <person name="Crous P.W."/>
            <person name="Fauchery L."/>
            <person name="Girlanda M."/>
            <person name="Hayes R."/>
            <person name="Keri Z."/>
            <person name="LaButti K."/>
            <person name="Lipzen A."/>
            <person name="Lombard V."/>
            <person name="Magnuson J."/>
            <person name="Maillard F."/>
            <person name="Morin E."/>
            <person name="Murat C."/>
            <person name="Nolan M."/>
            <person name="Ohm R."/>
            <person name="Pangilinan J."/>
            <person name="Pereira M."/>
            <person name="Perotto S."/>
            <person name="Peter M."/>
            <person name="Riley R."/>
            <person name="Sitrit Y."/>
            <person name="Stielow B."/>
            <person name="Szollosi G."/>
            <person name="Zifcakova L."/>
            <person name="Stursova M."/>
            <person name="Spatafora J.W."/>
            <person name="Tedersoo L."/>
            <person name="Vaario L.-M."/>
            <person name="Yamada A."/>
            <person name="Yan M."/>
            <person name="Wang P."/>
            <person name="Xu J."/>
            <person name="Bruns T."/>
            <person name="Baldrian P."/>
            <person name="Vilgalys R."/>
            <person name="Henrissat B."/>
            <person name="Grigoriev I.V."/>
            <person name="Hibbett D."/>
            <person name="Nagy L.G."/>
            <person name="Martin F.M."/>
        </authorList>
    </citation>
    <scope>NUCLEOTIDE SEQUENCE</scope>
    <source>
        <strain evidence="4">Prilba</strain>
    </source>
</reference>
<keyword evidence="5" id="KW-1185">Reference proteome</keyword>
<organism evidence="4 5">
    <name type="scientific">Russula ochroleuca</name>
    <dbReference type="NCBI Taxonomy" id="152965"/>
    <lineage>
        <taxon>Eukaryota</taxon>
        <taxon>Fungi</taxon>
        <taxon>Dikarya</taxon>
        <taxon>Basidiomycota</taxon>
        <taxon>Agaricomycotina</taxon>
        <taxon>Agaricomycetes</taxon>
        <taxon>Russulales</taxon>
        <taxon>Russulaceae</taxon>
        <taxon>Russula</taxon>
    </lineage>
</organism>
<evidence type="ECO:0000313" key="4">
    <source>
        <dbReference type="EMBL" id="KAF8482811.1"/>
    </source>
</evidence>
<keyword evidence="2" id="KW-1133">Transmembrane helix</keyword>
<evidence type="ECO:0000256" key="1">
    <source>
        <dbReference type="SAM" id="MobiDB-lite"/>
    </source>
</evidence>
<keyword evidence="2" id="KW-0812">Transmembrane</keyword>
<feature type="compositionally biased region" description="Polar residues" evidence="1">
    <location>
        <begin position="3161"/>
        <end position="3176"/>
    </location>
</feature>
<dbReference type="InterPro" id="IPR048636">
    <property type="entry name" value="Csf1_N"/>
</dbReference>
<dbReference type="Proteomes" id="UP000759537">
    <property type="component" value="Unassembled WGS sequence"/>
</dbReference>
<feature type="region of interest" description="Disordered" evidence="1">
    <location>
        <begin position="349"/>
        <end position="370"/>
    </location>
</feature>
<dbReference type="GO" id="GO:0006113">
    <property type="term" value="P:fermentation"/>
    <property type="evidence" value="ECO:0007669"/>
    <property type="project" value="InterPro"/>
</dbReference>
<keyword evidence="2" id="KW-0472">Membrane</keyword>
<dbReference type="Pfam" id="PF21678">
    <property type="entry name" value="Csf1_N"/>
    <property type="match status" value="1"/>
</dbReference>
<dbReference type="EMBL" id="WHVB01000005">
    <property type="protein sequence ID" value="KAF8482811.1"/>
    <property type="molecule type" value="Genomic_DNA"/>
</dbReference>
<feature type="compositionally biased region" description="Low complexity" evidence="1">
    <location>
        <begin position="2551"/>
        <end position="2564"/>
    </location>
</feature>
<feature type="domain" description="Csf1 N-terminal" evidence="3">
    <location>
        <begin position="18"/>
        <end position="802"/>
    </location>
</feature>
<protein>
    <recommendedName>
        <fullName evidence="3">Csf1 N-terminal domain-containing protein</fullName>
    </recommendedName>
</protein>
<evidence type="ECO:0000256" key="2">
    <source>
        <dbReference type="SAM" id="Phobius"/>
    </source>
</evidence>
<feature type="region of interest" description="Disordered" evidence="1">
    <location>
        <begin position="3132"/>
        <end position="3263"/>
    </location>
</feature>
<dbReference type="OrthoDB" id="10051416at2759"/>
<feature type="region of interest" description="Disordered" evidence="1">
    <location>
        <begin position="2550"/>
        <end position="2577"/>
    </location>
</feature>
<evidence type="ECO:0000313" key="5">
    <source>
        <dbReference type="Proteomes" id="UP000759537"/>
    </source>
</evidence>
<dbReference type="PANTHER" id="PTHR32085:SF3">
    <property type="entry name" value="PROTEIN CSF1"/>
    <property type="match status" value="1"/>
</dbReference>
<dbReference type="PANTHER" id="PTHR32085">
    <property type="entry name" value="PROTEIN CSF1"/>
    <property type="match status" value="1"/>
</dbReference>
<name>A0A9P5TAV7_9AGAM</name>
<dbReference type="InterPro" id="IPR029636">
    <property type="entry name" value="Csf1"/>
</dbReference>
<sequence>MLDTSFLVATILVVITLLFYILYWGRFLALLIGLVFRVVLWNRGGSSAWIQIGSFHVSLLAGRILLKDFRYHSSNQTFKIVKVQLRWQYWIRSLTHSEDIQSHGGSEGPKSGHVSRSPRCRFHATFEGFEWFIYNRTAAFDNIVSRMEANIPVPERRTQASSADRAESHLRHIFNKSPVGGDNNLQTPHVRNPFRAPKFLRNFVQWLRGQLPDLDVKNLLPFSFEGLNGGIVCGNMATSNILVAEFSRADGIFGTVSSKSPLDLYKQVLDIKFQNATITLKENDQYLAPMTNTGSHIHGHLHKAQQVSLSFHYFHYLTYSVFAKLYRSARLRDALRAVTQVFRKQPISTPPKAFRSRSKGAQSVDIETPVGPDSAKREYAIDRRLLEAPVLELSYYVDVAGVVPVDPRAFDSDVCDVGNGDSSPEWGLDLVVYGGFLRYGPWADRQRAELQCVFFPSTYQEVVRTHRRRPGEDRIWTAMRIFVELRGGTTLQIPFREASKNWQWDGYVNAPRPRTREAASLSIKVGDGSAIRYLMPMVADARGYHPHLNVHLNNMTVSSSLNDTRLLTTKSCEISGEMPSPLKWDTSRQWIFTVSLSQPIFYLLRDHINMFTDLGKDWSSGPPNNYFTWVPMRYVVNLDFHDYEINTSVNDHNIIDKPLQEENALLTLRGPSLHNENTILSDKFRPAWTSFPFLISAPNVVLSLTLPKWSTHHLQTVEPITKLMTVGRLHLNGSYLYHSDVREENVDQLRLKFIFDDFIFKCLGWSIRHFMIFQQNYFGSFTQFSTLREYLQKRGQGQIGDPIDLKYRPGMFNQMQVELQLSVNHSLVALPVGLPGYEEYCPLPSQPPEDVHLGGCVLLSVLETEVQLRSHNLGLEMNLNTGTIYGAAESDYTERSIFSRAQRFLSSEVMLIEGVDILANRLFGPQPLAAAYVCFWEINVGSVKGVFSAPHVRTLRSALDAFAVNYKDPMNAPAAEFALPAASDVVFLNVTFASVNLTWSAAPVSVHCCLPQGFHMASNDLAGNNYRKVTSLSVPRVITRFLHSLGKNNWVEAGEVVFDAALDLYSSPLGWQVSAISQAKFLAEQDEPTGRLRKLKVGLGMRGHWVPSRSVYAAILRLPRPHLPLASTATHHAPLDEDTSQGADLTRPTPFFQRHVYSDSDDEGSYTAMDRDARLANSRPSSMLPLVQGDDESMSGGDESDDMDLTDDSCYGSDASEWNEGIPMDFEYPLAFHYSKVSRHYGLPIGQPSTWIANPVVTLRDRRPFSAPVTRPEVTLKGDGNCPYKQWKADITEDSGTSTTRARSHSIEIWVTPLLPSVVIHLLEDNSRAAMSLEEHIDSLTTNHIRDLLKKQDVLDDSIFDVQISSIRVQAVQLVQKPRRHHDSFLQAPDTTHDPSEDKVAVLDFQTFDLGLKAQLHREEKHSRQSFAVFTNHTTLSLDLHDVHSPVNRWGVRTVVKASLSEVTSALIHKRADLAWRALSVLLEMDAADYISEVVSAHTDPIIRAVDTHQRLQSRLLSAARDCIYQTLQRSKSLSVVDPLSTIQPSYLIQTGRPHEIRVHAASKILLYIRSCLRSLTAEEREAVCHLTRVEDTVVTREEVLALLESQLAGLAVDTDAIGLANLKLITRLFGALDLPKVTRPHEPTIQAAGIKLQAIKVAVLHPKHGPPSEVSLDMVDMTASLKKSGLLVGSSKSPKDPLSVRDKRRSVVQHLAVSVALDGLEVLILPHILNFAQSLVRLQKQSKNTTPSSALIPPPRLAQGPLKTTFLVDATLSLQSLRFQVAAEKLIVAFIVSRLGLVSSVYARPHLTSQGRPDLSANASLFYDSVALQARSSTDKGSPPPQDMLAEISLKKTGLNCALRHEVALNPTIRAALAVGCLQLSVPRSAIRLSRFIEEWKADYLPSFEQTIQALVSELRQEPTVPSSPTSIRDLIPTTHLQLSIGSCGVFLHVLPGTWLSWELLDTVAHLKVGVGLVHSHQSSAPFGLRFSSQRISIASLSKGERLEDTSEKGGLKVDLPSMTVTGTYENHGVHVLVSAGFFSFIVKPSYWDTLLSVQQKFGNDINDLLHVLADTRTKRPSPQGPAKSQPLSSQSLLQSGAFKAKGFRIGLEGHSSTLFLECQDISGSLTDGESKGKGNFWQLNAIGLALSLAPRFYAVMKSESGRFDGNRRSAFVQIDCKAEVDHRTVQKFLRIKVYKIHAIMQPSSIGEIGDFIDQLQAEVLGRKDERVRELAVFKEKTQSILKAFEVNVQESAPRGAMAWFKDCSVVLSVGNVGVAFPLALDSSIELPLGKPHQHPPVSAFLFSVKTVEFEDKNMGDSQFIMKGFSFRFVDRFRHSVSGDFAGDRHQTRNCLVYPDMTAQVRTERSANSRRICVGASISGFILDLEPSIADHVASLVDVYRRGKERVDRITVNVPLNTAIQDPRPSLRSLVSESNEAVRTTSSFLLSMVFLSGQVRMHSSSPRTGSLYDNKGHMLPASVIESFDLPMLSVWGEYRAMSASRGTTTDQDADPSSLVLKSTIHSSENTLRPSLLPFITELVNHIERRMHKANSSGSSFSNRGSVSIAPPELNASNDSPPASSMHITFALRIDQSKLQLTCQPDVNVIAGVYWDSGGFLLNVSRSGRRMSFIGNVGGLTIGLKHGFLSEDCVRLDARNLSFSTTFTGADKSSRMEVNSISIVIDTEVSGGLRFSRFQDVLCFKAVWLDRIPVLSATPNSELVDHPFKARAPPTPGAGSTKSDFATAVLVRFRRIGLNVDLGQSISSVRLDMLNVIFRSNIEKICAELSVSIGDLNMSATGNISGRARIPDFSFNTMRRKALMLNSFDRLGEPRMLDMSLKSGNLEMTLESDYQKILHLWSEPLSITIWDDWTEMSPEVAVLDRLLRLSFVVSGTELVAVGSVGTIPKLFSYGSRFQANLQAQREGAARESKTFRIAHSPKPDNPLSAFANAMLQTARTRLREKEDSLSYVVQQRMQFSLGSLKLVVFPRTMEDNEMASFGASELRADLDLIIESNDLPAKRKLLLAFAGMSASRIGPLNHGMVPEDIRTDVRKWLDALRKGMPISTIFELPAMDMEMESEEIGGILEYNFESKFAQGGKPTARREDIFITLNVALYSWLTLLRKNLARELSQAQGPLDRRQAAGLPTATPSGASTPRRRRTITESSTLDITSPPTISQIDRHISPRPRVLTRSDAAIERHHKTTHSMSAMPSRSDALGPPIELAMPSRGSATPPLDVPTTTSSSSAQPPPSPIAPAPSLGPPPSLVYQARRRHIERLQMRQLGEATPDVMHPFFTKKAGFSLEDALPQYVHEYGTMPIEEITRALLKLYSQQLSHSAPQ</sequence>
<accession>A0A9P5TAV7</accession>
<feature type="compositionally biased region" description="Pro residues" evidence="1">
    <location>
        <begin position="3245"/>
        <end position="3262"/>
    </location>
</feature>
<feature type="region of interest" description="Disordered" evidence="1">
    <location>
        <begin position="1175"/>
        <end position="1204"/>
    </location>
</feature>
<gene>
    <name evidence="4" type="ORF">DFH94DRAFT_665588</name>
</gene>
<reference evidence="4" key="2">
    <citation type="journal article" date="2020" name="Nat. Commun.">
        <title>Large-scale genome sequencing of mycorrhizal fungi provides insights into the early evolution of symbiotic traits.</title>
        <authorList>
            <person name="Miyauchi S."/>
            <person name="Kiss E."/>
            <person name="Kuo A."/>
            <person name="Drula E."/>
            <person name="Kohler A."/>
            <person name="Sanchez-Garcia M."/>
            <person name="Morin E."/>
            <person name="Andreopoulos B."/>
            <person name="Barry K.W."/>
            <person name="Bonito G."/>
            <person name="Buee M."/>
            <person name="Carver A."/>
            <person name="Chen C."/>
            <person name="Cichocki N."/>
            <person name="Clum A."/>
            <person name="Culley D."/>
            <person name="Crous P.W."/>
            <person name="Fauchery L."/>
            <person name="Girlanda M."/>
            <person name="Hayes R.D."/>
            <person name="Keri Z."/>
            <person name="LaButti K."/>
            <person name="Lipzen A."/>
            <person name="Lombard V."/>
            <person name="Magnuson J."/>
            <person name="Maillard F."/>
            <person name="Murat C."/>
            <person name="Nolan M."/>
            <person name="Ohm R.A."/>
            <person name="Pangilinan J."/>
            <person name="Pereira M.F."/>
            <person name="Perotto S."/>
            <person name="Peter M."/>
            <person name="Pfister S."/>
            <person name="Riley R."/>
            <person name="Sitrit Y."/>
            <person name="Stielow J.B."/>
            <person name="Szollosi G."/>
            <person name="Zifcakova L."/>
            <person name="Stursova M."/>
            <person name="Spatafora J.W."/>
            <person name="Tedersoo L."/>
            <person name="Vaario L.M."/>
            <person name="Yamada A."/>
            <person name="Yan M."/>
            <person name="Wang P."/>
            <person name="Xu J."/>
            <person name="Bruns T."/>
            <person name="Baldrian P."/>
            <person name="Vilgalys R."/>
            <person name="Dunand C."/>
            <person name="Henrissat B."/>
            <person name="Grigoriev I.V."/>
            <person name="Hibbett D."/>
            <person name="Nagy L.G."/>
            <person name="Martin F.M."/>
        </authorList>
    </citation>
    <scope>NUCLEOTIDE SEQUENCE</scope>
    <source>
        <strain evidence="4">Prilba</strain>
    </source>
</reference>